<dbReference type="InterPro" id="IPR010838">
    <property type="entry name" value="DUF1444"/>
</dbReference>
<evidence type="ECO:0000313" key="2">
    <source>
        <dbReference type="Proteomes" id="UP000618319"/>
    </source>
</evidence>
<dbReference type="Proteomes" id="UP000618319">
    <property type="component" value="Unassembled WGS sequence"/>
</dbReference>
<dbReference type="RefSeq" id="WP_262894813.1">
    <property type="nucleotide sequence ID" value="NZ_MU158689.1"/>
</dbReference>
<name>A0ABR9T312_9SPHI</name>
<comment type="caution">
    <text evidence="1">The sequence shown here is derived from an EMBL/GenBank/DDBJ whole genome shotgun (WGS) entry which is preliminary data.</text>
</comment>
<evidence type="ECO:0000313" key="1">
    <source>
        <dbReference type="EMBL" id="MBE8719743.1"/>
    </source>
</evidence>
<protein>
    <recommendedName>
        <fullName evidence="3">DUF1444 family protein</fullName>
    </recommendedName>
</protein>
<evidence type="ECO:0008006" key="3">
    <source>
        <dbReference type="Google" id="ProtNLM"/>
    </source>
</evidence>
<keyword evidence="2" id="KW-1185">Reference proteome</keyword>
<gene>
    <name evidence="1" type="ORF">C4F40_03250</name>
</gene>
<sequence>MYQIFISLIVASTLWLVSCQTNQNHLSEKEFTQRYKDSLMQREPDANYEIQEDLKIKVSEGKHDMTIYLDNAYRAYTLQPDSLASIFSDYLNSSISSLTKTELINKNSIVPVIKPFKYIEDVKSLDHGNTSLDSLIYYEPYNDELIIVYAEDTELNIRYLQKHIIDSLNIGLDTLRDFAFNNLRKILPDVEIINSGGKFGILAGGVYEASLILSKTMWNKENFSIDGDIVIAMPTRDMVYVTGSKNKQEINKLKSLALKDFENENYQVSPFLFRYNGSAFERFRD</sequence>
<accession>A0ABR9T312</accession>
<dbReference type="EMBL" id="PSKQ01000015">
    <property type="protein sequence ID" value="MBE8719743.1"/>
    <property type="molecule type" value="Genomic_DNA"/>
</dbReference>
<proteinExistence type="predicted"/>
<dbReference type="Pfam" id="PF07285">
    <property type="entry name" value="DUF1444"/>
    <property type="match status" value="1"/>
</dbReference>
<organism evidence="1 2">
    <name type="scientific">Sphingobacterium pedocola</name>
    <dbReference type="NCBI Taxonomy" id="2082722"/>
    <lineage>
        <taxon>Bacteria</taxon>
        <taxon>Pseudomonadati</taxon>
        <taxon>Bacteroidota</taxon>
        <taxon>Sphingobacteriia</taxon>
        <taxon>Sphingobacteriales</taxon>
        <taxon>Sphingobacteriaceae</taxon>
        <taxon>Sphingobacterium</taxon>
    </lineage>
</organism>
<reference evidence="1 2" key="1">
    <citation type="submission" date="2018-02" db="EMBL/GenBank/DDBJ databases">
        <title>Sphingobacterium KA21.</title>
        <authorList>
            <person name="Vasarhelyi B.M."/>
            <person name="Deshmukh S."/>
            <person name="Balint B."/>
            <person name="Kukolya J."/>
        </authorList>
    </citation>
    <scope>NUCLEOTIDE SEQUENCE [LARGE SCALE GENOMIC DNA]</scope>
    <source>
        <strain evidence="1 2">Ka21</strain>
    </source>
</reference>